<evidence type="ECO:0000313" key="3">
    <source>
        <dbReference type="Proteomes" id="UP000012153"/>
    </source>
</evidence>
<accession>M6U816</accession>
<dbReference type="RefSeq" id="WP_004441486.1">
    <property type="nucleotide sequence ID" value="NZ_AHOP02000059.1"/>
</dbReference>
<sequence>MGNEEKEKNVREFKKGYQPEQNEKKSPLKEGYSPGHKNSAIQNSKSKEPPKGGSGGN</sequence>
<reference evidence="2 3" key="1">
    <citation type="submission" date="2013-01" db="EMBL/GenBank/DDBJ databases">
        <authorList>
            <person name="Harkins D.M."/>
            <person name="Durkin A.S."/>
            <person name="Brinkac L.M."/>
            <person name="Haft D.H."/>
            <person name="Selengut J.D."/>
            <person name="Sanka R."/>
            <person name="DePew J."/>
            <person name="Purushe J."/>
            <person name="Matthias M.A."/>
            <person name="Vinetz J.M."/>
            <person name="Sutton G.G."/>
            <person name="Nierman W.C."/>
            <person name="Fouts D.E."/>
        </authorList>
    </citation>
    <scope>NUCLEOTIDE SEQUENCE [LARGE SCALE GENOMIC DNA]</scope>
    <source>
        <strain evidence="2 3">ZUN142</strain>
    </source>
</reference>
<comment type="caution">
    <text evidence="2">The sequence shown here is derived from an EMBL/GenBank/DDBJ whole genome shotgun (WGS) entry which is preliminary data.</text>
</comment>
<organism evidence="2 3">
    <name type="scientific">Leptospira noguchii serovar Autumnalis str. ZUN142</name>
    <dbReference type="NCBI Taxonomy" id="1085540"/>
    <lineage>
        <taxon>Bacteria</taxon>
        <taxon>Pseudomonadati</taxon>
        <taxon>Spirochaetota</taxon>
        <taxon>Spirochaetia</taxon>
        <taxon>Leptospirales</taxon>
        <taxon>Leptospiraceae</taxon>
        <taxon>Leptospira</taxon>
    </lineage>
</organism>
<feature type="compositionally biased region" description="Basic and acidic residues" evidence="1">
    <location>
        <begin position="1"/>
        <end position="28"/>
    </location>
</feature>
<evidence type="ECO:0000256" key="1">
    <source>
        <dbReference type="SAM" id="MobiDB-lite"/>
    </source>
</evidence>
<dbReference type="Proteomes" id="UP000012153">
    <property type="component" value="Unassembled WGS sequence"/>
</dbReference>
<protein>
    <submittedName>
        <fullName evidence="2">Uncharacterized protein</fullName>
    </submittedName>
</protein>
<dbReference type="AlphaFoldDB" id="M6U816"/>
<gene>
    <name evidence="2" type="ORF">LEP1GSC186_0255</name>
</gene>
<proteinExistence type="predicted"/>
<dbReference type="EMBL" id="AHOP02000059">
    <property type="protein sequence ID" value="EMO39076.1"/>
    <property type="molecule type" value="Genomic_DNA"/>
</dbReference>
<evidence type="ECO:0000313" key="2">
    <source>
        <dbReference type="EMBL" id="EMO39076.1"/>
    </source>
</evidence>
<feature type="region of interest" description="Disordered" evidence="1">
    <location>
        <begin position="1"/>
        <end position="57"/>
    </location>
</feature>
<name>M6U816_9LEPT</name>